<organism evidence="4 5">
    <name type="scientific">Cohaesibacter marisflavi</name>
    <dbReference type="NCBI Taxonomy" id="655353"/>
    <lineage>
        <taxon>Bacteria</taxon>
        <taxon>Pseudomonadati</taxon>
        <taxon>Pseudomonadota</taxon>
        <taxon>Alphaproteobacteria</taxon>
        <taxon>Hyphomicrobiales</taxon>
        <taxon>Cohaesibacteraceae</taxon>
    </lineage>
</organism>
<dbReference type="AlphaFoldDB" id="A0A1I5GNK3"/>
<dbReference type="Pfam" id="PF13508">
    <property type="entry name" value="Acetyltransf_7"/>
    <property type="match status" value="1"/>
</dbReference>
<keyword evidence="5" id="KW-1185">Reference proteome</keyword>
<proteinExistence type="predicted"/>
<keyword evidence="2" id="KW-0012">Acyltransferase</keyword>
<protein>
    <submittedName>
        <fullName evidence="4">Ribosomal protein S18 acetylase RimI</fullName>
    </submittedName>
</protein>
<keyword evidence="4" id="KW-0687">Ribonucleoprotein</keyword>
<evidence type="ECO:0000313" key="4">
    <source>
        <dbReference type="EMBL" id="SFO37553.1"/>
    </source>
</evidence>
<evidence type="ECO:0000256" key="2">
    <source>
        <dbReference type="ARBA" id="ARBA00023315"/>
    </source>
</evidence>
<reference evidence="4 5" key="1">
    <citation type="submission" date="2016-10" db="EMBL/GenBank/DDBJ databases">
        <authorList>
            <person name="de Groot N.N."/>
        </authorList>
    </citation>
    <scope>NUCLEOTIDE SEQUENCE [LARGE SCALE GENOMIC DNA]</scope>
    <source>
        <strain evidence="4 5">CGMCC 1.9157</strain>
    </source>
</reference>
<evidence type="ECO:0000313" key="5">
    <source>
        <dbReference type="Proteomes" id="UP000199236"/>
    </source>
</evidence>
<dbReference type="CDD" id="cd04301">
    <property type="entry name" value="NAT_SF"/>
    <property type="match status" value="1"/>
</dbReference>
<keyword evidence="1" id="KW-0808">Transferase</keyword>
<accession>A0A1I5GNK3</accession>
<dbReference type="Gene3D" id="3.40.630.30">
    <property type="match status" value="1"/>
</dbReference>
<keyword evidence="4" id="KW-0689">Ribosomal protein</keyword>
<evidence type="ECO:0000256" key="1">
    <source>
        <dbReference type="ARBA" id="ARBA00022679"/>
    </source>
</evidence>
<dbReference type="PROSITE" id="PS51186">
    <property type="entry name" value="GNAT"/>
    <property type="match status" value="1"/>
</dbReference>
<name>A0A1I5GNK3_9HYPH</name>
<dbReference type="Proteomes" id="UP000199236">
    <property type="component" value="Unassembled WGS sequence"/>
</dbReference>
<dbReference type="RefSeq" id="WP_090072370.1">
    <property type="nucleotide sequence ID" value="NZ_FOVR01000005.1"/>
</dbReference>
<dbReference type="InterPro" id="IPR016181">
    <property type="entry name" value="Acyl_CoA_acyltransferase"/>
</dbReference>
<dbReference type="EMBL" id="FOVR01000005">
    <property type="protein sequence ID" value="SFO37553.1"/>
    <property type="molecule type" value="Genomic_DNA"/>
</dbReference>
<dbReference type="GO" id="GO:0005840">
    <property type="term" value="C:ribosome"/>
    <property type="evidence" value="ECO:0007669"/>
    <property type="project" value="UniProtKB-KW"/>
</dbReference>
<dbReference type="SUPFAM" id="SSF55729">
    <property type="entry name" value="Acyl-CoA N-acyltransferases (Nat)"/>
    <property type="match status" value="1"/>
</dbReference>
<feature type="domain" description="N-acetyltransferase" evidence="3">
    <location>
        <begin position="6"/>
        <end position="169"/>
    </location>
</feature>
<dbReference type="PANTHER" id="PTHR43800:SF1">
    <property type="entry name" value="PEPTIDYL-LYSINE N-ACETYLTRANSFERASE YJAB"/>
    <property type="match status" value="1"/>
</dbReference>
<sequence length="187" mass="20628">MCRKLPAIRYALAADIPDLQAIEVAAGSLFHKTPYSELALAPPLSAQTYETHFANKHPVFVAEIETNNEANQDQTRMVKAGFAVAAPLGEGLHLYELSVHKRDQGRGVGRALIKHVLTYAREKGFPCVTLTTYSDISWNGPFYRSAGFSILPTARANSELKTILQKEIDTGANAETRCIMHMDLARQ</sequence>
<dbReference type="OrthoDB" id="572496at2"/>
<gene>
    <name evidence="4" type="ORF">SAMN04488056_10584</name>
</gene>
<dbReference type="PANTHER" id="PTHR43800">
    <property type="entry name" value="PEPTIDYL-LYSINE N-ACETYLTRANSFERASE YJAB"/>
    <property type="match status" value="1"/>
</dbReference>
<dbReference type="GO" id="GO:0016747">
    <property type="term" value="F:acyltransferase activity, transferring groups other than amino-acyl groups"/>
    <property type="evidence" value="ECO:0007669"/>
    <property type="project" value="InterPro"/>
</dbReference>
<dbReference type="STRING" id="655353.SAMN04488056_10584"/>
<dbReference type="InterPro" id="IPR000182">
    <property type="entry name" value="GNAT_dom"/>
</dbReference>
<evidence type="ECO:0000259" key="3">
    <source>
        <dbReference type="PROSITE" id="PS51186"/>
    </source>
</evidence>